<dbReference type="AlphaFoldDB" id="A0A644ZJF4"/>
<dbReference type="InterPro" id="IPR024078">
    <property type="entry name" value="LmbE-like_dom_sf"/>
</dbReference>
<dbReference type="EMBL" id="VSSQ01009211">
    <property type="protein sequence ID" value="MPM41006.1"/>
    <property type="molecule type" value="Genomic_DNA"/>
</dbReference>
<gene>
    <name evidence="1" type="ORF">SDC9_87655</name>
</gene>
<dbReference type="SUPFAM" id="SSF102588">
    <property type="entry name" value="LmbE-like"/>
    <property type="match status" value="1"/>
</dbReference>
<protein>
    <recommendedName>
        <fullName evidence="2">PIG-L family deacetylase</fullName>
    </recommendedName>
</protein>
<sequence>MMIKNKMKLAIGIVVLLMLPLFITGFEDEESYGDTKFKDNVVFYAQHQDDETLWASAAILEAINEVGADHVYVVQVSYGTGIKIFGKEKMFDKTSQMEKYEYREREFLAAVNELGVKRENVVLLPRTNKSGTTSFEQMEQTALKFEKELKRVTHVAHTYKLDWHLQHLKNGAVIQSLYNAGKIKDVKYFVKPEYKNDIPESERIFYKAIKKEDKEKIRKACEQYKIVDENQKREGIGYKSDHRSFKRLMKHYDSILHTPSV</sequence>
<organism evidence="1">
    <name type="scientific">bioreactor metagenome</name>
    <dbReference type="NCBI Taxonomy" id="1076179"/>
    <lineage>
        <taxon>unclassified sequences</taxon>
        <taxon>metagenomes</taxon>
        <taxon>ecological metagenomes</taxon>
    </lineage>
</organism>
<reference evidence="1" key="1">
    <citation type="submission" date="2019-08" db="EMBL/GenBank/DDBJ databases">
        <authorList>
            <person name="Kucharzyk K."/>
            <person name="Murdoch R.W."/>
            <person name="Higgins S."/>
            <person name="Loffler F."/>
        </authorList>
    </citation>
    <scope>NUCLEOTIDE SEQUENCE</scope>
</reference>
<name>A0A644ZJF4_9ZZZZ</name>
<evidence type="ECO:0000313" key="1">
    <source>
        <dbReference type="EMBL" id="MPM41006.1"/>
    </source>
</evidence>
<accession>A0A644ZJF4</accession>
<dbReference type="Gene3D" id="3.40.50.10320">
    <property type="entry name" value="LmbE-like"/>
    <property type="match status" value="1"/>
</dbReference>
<comment type="caution">
    <text evidence="1">The sequence shown here is derived from an EMBL/GenBank/DDBJ whole genome shotgun (WGS) entry which is preliminary data.</text>
</comment>
<evidence type="ECO:0008006" key="2">
    <source>
        <dbReference type="Google" id="ProtNLM"/>
    </source>
</evidence>
<proteinExistence type="predicted"/>